<sequence>MFCETDADAFADPARELIFQVARGYLERQGITSTNLVFDPAQHRAMLDDGARFQEILQRVALLQGQHTRRPVSERMKELTALAEAGMQRVETISAALPAIVSFADAQRQGLFGGRNLDEWIRGGVALARLLALAGDWEKRAALCLDVLEAAAEGSESHGMADQTLAEILRLQPAAPVLFGEKANRRRMIALSLGVGGGDIPADTHAVLRRLRDVVTKQTLPRTTDALRARLVEMMHGTATIFSPEPQDEWRAMQGLKQKISDLKLFSGDPEIAASLTRRFTRFAGPEMLNPILARETEIARKLLFLLQLYAEIDDGNARFELQGILTHYMDHRDFKTQFIGPQTGREDFASLAAAISGALAAIDIPEPRKGRLLEQFRNQLAAVVKPSGARSNQRGIGGAKDAVIVRGLRFPLKNWSPVGLQFGPCSPALTSKLEAGSKLSVAVEIRNSLISLDFAAEAEVLRVGDGMIAARYICSDIAVQQRIKTYFA</sequence>
<keyword evidence="2" id="KW-1185">Reference proteome</keyword>
<reference evidence="1 2" key="1">
    <citation type="submission" date="2019-07" db="EMBL/GenBank/DDBJ databases">
        <title>Genome sequencing for Ferrovibrio sp. K5.</title>
        <authorList>
            <person name="Park S.-J."/>
        </authorList>
    </citation>
    <scope>NUCLEOTIDE SEQUENCE [LARGE SCALE GENOMIC DNA]</scope>
    <source>
        <strain evidence="1 2">K5</strain>
    </source>
</reference>
<gene>
    <name evidence="1" type="ORF">FNB15_16135</name>
</gene>
<dbReference type="Proteomes" id="UP000317496">
    <property type="component" value="Chromosome"/>
</dbReference>
<dbReference type="EMBL" id="CP041636">
    <property type="protein sequence ID" value="QDO98710.1"/>
    <property type="molecule type" value="Genomic_DNA"/>
</dbReference>
<accession>A0A516H4Y2</accession>
<evidence type="ECO:0008006" key="3">
    <source>
        <dbReference type="Google" id="ProtNLM"/>
    </source>
</evidence>
<dbReference type="RefSeq" id="WP_144069691.1">
    <property type="nucleotide sequence ID" value="NZ_CP041636.1"/>
</dbReference>
<evidence type="ECO:0000313" key="2">
    <source>
        <dbReference type="Proteomes" id="UP000317496"/>
    </source>
</evidence>
<name>A0A516H4Y2_9PROT</name>
<organism evidence="1 2">
    <name type="scientific">Ferrovibrio terrae</name>
    <dbReference type="NCBI Taxonomy" id="2594003"/>
    <lineage>
        <taxon>Bacteria</taxon>
        <taxon>Pseudomonadati</taxon>
        <taxon>Pseudomonadota</taxon>
        <taxon>Alphaproteobacteria</taxon>
        <taxon>Rhodospirillales</taxon>
        <taxon>Rhodospirillaceae</taxon>
        <taxon>Ferrovibrio</taxon>
    </lineage>
</organism>
<dbReference type="OrthoDB" id="1682174at2"/>
<evidence type="ECO:0000313" key="1">
    <source>
        <dbReference type="EMBL" id="QDO98710.1"/>
    </source>
</evidence>
<dbReference type="AlphaFoldDB" id="A0A516H4Y2"/>
<dbReference type="KEGG" id="fer:FNB15_16135"/>
<protein>
    <recommendedName>
        <fullName evidence="3">PilZ domain-containing protein</fullName>
    </recommendedName>
</protein>
<proteinExistence type="predicted"/>